<comment type="caution">
    <text evidence="1">The sequence shown here is derived from an EMBL/GenBank/DDBJ whole genome shotgun (WGS) entry which is preliminary data.</text>
</comment>
<organism evidence="1 2">
    <name type="scientific">Streptosporangium jomthongense</name>
    <dbReference type="NCBI Taxonomy" id="1193683"/>
    <lineage>
        <taxon>Bacteria</taxon>
        <taxon>Bacillati</taxon>
        <taxon>Actinomycetota</taxon>
        <taxon>Actinomycetes</taxon>
        <taxon>Streptosporangiales</taxon>
        <taxon>Streptosporangiaceae</taxon>
        <taxon>Streptosporangium</taxon>
    </lineage>
</organism>
<dbReference type="Gene3D" id="1.10.260.40">
    <property type="entry name" value="lambda repressor-like DNA-binding domains"/>
    <property type="match status" value="1"/>
</dbReference>
<evidence type="ECO:0000313" key="1">
    <source>
        <dbReference type="EMBL" id="MFC3984949.1"/>
    </source>
</evidence>
<sequence>MQPPVPRGYHLRSPLLLRLLMERRGETCATIGPAIGRSKQLVAHLAYGRRETCNAETAERLAAVFDVAVADLFWPPVSDESSKE</sequence>
<proteinExistence type="predicted"/>
<keyword evidence="2" id="KW-1185">Reference proteome</keyword>
<dbReference type="InterPro" id="IPR010982">
    <property type="entry name" value="Lambda_DNA-bd_dom_sf"/>
</dbReference>
<reference evidence="2" key="1">
    <citation type="journal article" date="2019" name="Int. J. Syst. Evol. Microbiol.">
        <title>The Global Catalogue of Microorganisms (GCM) 10K type strain sequencing project: providing services to taxonomists for standard genome sequencing and annotation.</title>
        <authorList>
            <consortium name="The Broad Institute Genomics Platform"/>
            <consortium name="The Broad Institute Genome Sequencing Center for Infectious Disease"/>
            <person name="Wu L."/>
            <person name="Ma J."/>
        </authorList>
    </citation>
    <scope>NUCLEOTIDE SEQUENCE [LARGE SCALE GENOMIC DNA]</scope>
    <source>
        <strain evidence="2">TBRC 7912</strain>
    </source>
</reference>
<dbReference type="EMBL" id="JBHSBC010000039">
    <property type="protein sequence ID" value="MFC3984949.1"/>
    <property type="molecule type" value="Genomic_DNA"/>
</dbReference>
<dbReference type="SUPFAM" id="SSF47413">
    <property type="entry name" value="lambda repressor-like DNA-binding domains"/>
    <property type="match status" value="1"/>
</dbReference>
<evidence type="ECO:0000313" key="2">
    <source>
        <dbReference type="Proteomes" id="UP001595698"/>
    </source>
</evidence>
<dbReference type="Proteomes" id="UP001595698">
    <property type="component" value="Unassembled WGS sequence"/>
</dbReference>
<accession>A0ABV8FBH9</accession>
<evidence type="ECO:0008006" key="3">
    <source>
        <dbReference type="Google" id="ProtNLM"/>
    </source>
</evidence>
<name>A0ABV8FBH9_9ACTN</name>
<protein>
    <recommendedName>
        <fullName evidence="3">XRE family transcriptional regulator</fullName>
    </recommendedName>
</protein>
<gene>
    <name evidence="1" type="ORF">ACFOYY_32815</name>
</gene>
<dbReference type="RefSeq" id="WP_386194984.1">
    <property type="nucleotide sequence ID" value="NZ_JBHSBC010000039.1"/>
</dbReference>